<accession>A0A2H3DNN7</accession>
<keyword evidence="12" id="KW-0411">Iron-sulfur</keyword>
<keyword evidence="9 20" id="KW-0347">Helicase</keyword>
<protein>
    <recommendedName>
        <fullName evidence="17">DNA 5'-3' helicase</fullName>
        <ecNumber evidence="17">5.6.2.3</ecNumber>
    </recommendedName>
</protein>
<keyword evidence="6" id="KW-0547">Nucleotide-binding</keyword>
<dbReference type="GO" id="GO:0016818">
    <property type="term" value="F:hydrolase activity, acting on acid anhydrides, in phosphorus-containing anhydrides"/>
    <property type="evidence" value="ECO:0007669"/>
    <property type="project" value="InterPro"/>
</dbReference>
<dbReference type="InterPro" id="IPR001945">
    <property type="entry name" value="RAD3/XPD"/>
</dbReference>
<dbReference type="PROSITE" id="PS00690">
    <property type="entry name" value="DEAH_ATP_HELICASE"/>
    <property type="match status" value="1"/>
</dbReference>
<evidence type="ECO:0000256" key="17">
    <source>
        <dbReference type="ARBA" id="ARBA00044969"/>
    </source>
</evidence>
<dbReference type="InterPro" id="IPR006554">
    <property type="entry name" value="Helicase-like_DEXD_c2"/>
</dbReference>
<evidence type="ECO:0000259" key="19">
    <source>
        <dbReference type="PROSITE" id="PS51193"/>
    </source>
</evidence>
<dbReference type="GO" id="GO:0045951">
    <property type="term" value="P:positive regulation of mitotic recombination"/>
    <property type="evidence" value="ECO:0007669"/>
    <property type="project" value="TreeGrafter"/>
</dbReference>
<evidence type="ECO:0000256" key="3">
    <source>
        <dbReference type="ARBA" id="ARBA00009146"/>
    </source>
</evidence>
<comment type="cofactor">
    <cofactor evidence="1">
        <name>[4Fe-4S] cluster</name>
        <dbReference type="ChEBI" id="CHEBI:49883"/>
    </cofactor>
</comment>
<dbReference type="SUPFAM" id="SSF52540">
    <property type="entry name" value="P-loop containing nucleoside triphosphate hydrolases"/>
    <property type="match status" value="2"/>
</dbReference>
<evidence type="ECO:0000256" key="2">
    <source>
        <dbReference type="ARBA" id="ARBA00004123"/>
    </source>
</evidence>
<dbReference type="OMA" id="WQTMGIL"/>
<evidence type="ECO:0000256" key="8">
    <source>
        <dbReference type="ARBA" id="ARBA00022801"/>
    </source>
</evidence>
<evidence type="ECO:0000256" key="4">
    <source>
        <dbReference type="ARBA" id="ARBA00022485"/>
    </source>
</evidence>
<dbReference type="PANTHER" id="PTHR11472:SF1">
    <property type="entry name" value="GENERAL TRANSCRIPTION AND DNA REPAIR FACTOR IIH HELICASE SUBUNIT XPD"/>
    <property type="match status" value="1"/>
</dbReference>
<comment type="subcellular location">
    <subcellularLocation>
        <location evidence="2">Nucleus</location>
    </subcellularLocation>
</comment>
<dbReference type="InterPro" id="IPR014013">
    <property type="entry name" value="Helic_SF1/SF2_ATP-bd_DinG/Rad3"/>
</dbReference>
<dbReference type="GO" id="GO:0000112">
    <property type="term" value="C:nucleotide-excision repair factor 3 complex"/>
    <property type="evidence" value="ECO:0007669"/>
    <property type="project" value="UniProtKB-ARBA"/>
</dbReference>
<dbReference type="Pfam" id="PF13307">
    <property type="entry name" value="Helicase_C_2"/>
    <property type="match status" value="1"/>
</dbReference>
<keyword evidence="16" id="KW-0539">Nucleus</keyword>
<dbReference type="InParanoid" id="A0A2H3DNN7"/>
<keyword evidence="14" id="KW-0234">DNA repair</keyword>
<keyword evidence="21" id="KW-1185">Reference proteome</keyword>
<dbReference type="AlphaFoldDB" id="A0A2H3DNN7"/>
<dbReference type="GO" id="GO:0043139">
    <property type="term" value="F:5'-3' DNA helicase activity"/>
    <property type="evidence" value="ECO:0007669"/>
    <property type="project" value="UniProtKB-EC"/>
</dbReference>
<evidence type="ECO:0000256" key="9">
    <source>
        <dbReference type="ARBA" id="ARBA00022806"/>
    </source>
</evidence>
<evidence type="ECO:0000256" key="15">
    <source>
        <dbReference type="ARBA" id="ARBA00023235"/>
    </source>
</evidence>
<proteinExistence type="inferred from homology"/>
<dbReference type="InterPro" id="IPR010614">
    <property type="entry name" value="RAD3-like_helicase_DEAD"/>
</dbReference>
<keyword evidence="4" id="KW-0004">4Fe-4S</keyword>
<evidence type="ECO:0000256" key="14">
    <source>
        <dbReference type="ARBA" id="ARBA00023204"/>
    </source>
</evidence>
<dbReference type="Gene3D" id="3.40.50.300">
    <property type="entry name" value="P-loop containing nucleotide triphosphate hydrolases"/>
    <property type="match status" value="2"/>
</dbReference>
<gene>
    <name evidence="20" type="ORF">ARMGADRAFT_1010392</name>
</gene>
<evidence type="ECO:0000256" key="18">
    <source>
        <dbReference type="ARBA" id="ARBA00048954"/>
    </source>
</evidence>
<dbReference type="GO" id="GO:0006289">
    <property type="term" value="P:nucleotide-excision repair"/>
    <property type="evidence" value="ECO:0007669"/>
    <property type="project" value="InterPro"/>
</dbReference>
<dbReference type="Pfam" id="PF06777">
    <property type="entry name" value="HBB"/>
    <property type="match status" value="1"/>
</dbReference>
<keyword evidence="10" id="KW-0067">ATP-binding</keyword>
<dbReference type="FunFam" id="3.40.50.300:FF:000381">
    <property type="entry name" value="TFIIH basal transcription factor complex helicase subunit"/>
    <property type="match status" value="1"/>
</dbReference>
<comment type="catalytic activity">
    <reaction evidence="18">
        <text>ATP + H2O = ADP + phosphate + H(+)</text>
        <dbReference type="Rhea" id="RHEA:13065"/>
        <dbReference type="ChEBI" id="CHEBI:15377"/>
        <dbReference type="ChEBI" id="CHEBI:15378"/>
        <dbReference type="ChEBI" id="CHEBI:30616"/>
        <dbReference type="ChEBI" id="CHEBI:43474"/>
        <dbReference type="ChEBI" id="CHEBI:456216"/>
        <dbReference type="EC" id="5.6.2.3"/>
    </reaction>
</comment>
<dbReference type="PRINTS" id="PR00852">
    <property type="entry name" value="XRODRMPGMNTD"/>
</dbReference>
<dbReference type="NCBIfam" id="TIGR00604">
    <property type="entry name" value="rad3"/>
    <property type="match status" value="1"/>
</dbReference>
<dbReference type="Proteomes" id="UP000217790">
    <property type="component" value="Unassembled WGS sequence"/>
</dbReference>
<dbReference type="EC" id="5.6.2.3" evidence="17"/>
<keyword evidence="8" id="KW-0378">Hydrolase</keyword>
<dbReference type="GO" id="GO:0005524">
    <property type="term" value="F:ATP binding"/>
    <property type="evidence" value="ECO:0007669"/>
    <property type="project" value="UniProtKB-KW"/>
</dbReference>
<dbReference type="InterPro" id="IPR006555">
    <property type="entry name" value="ATP-dep_Helicase_C"/>
</dbReference>
<dbReference type="InterPro" id="IPR010643">
    <property type="entry name" value="HBB"/>
</dbReference>
<evidence type="ECO:0000256" key="16">
    <source>
        <dbReference type="ARBA" id="ARBA00023242"/>
    </source>
</evidence>
<evidence type="ECO:0000256" key="13">
    <source>
        <dbReference type="ARBA" id="ARBA00023125"/>
    </source>
</evidence>
<dbReference type="SMART" id="SM00488">
    <property type="entry name" value="DEXDc2"/>
    <property type="match status" value="1"/>
</dbReference>
<evidence type="ECO:0000256" key="7">
    <source>
        <dbReference type="ARBA" id="ARBA00022763"/>
    </source>
</evidence>
<dbReference type="CDD" id="cd18788">
    <property type="entry name" value="SF2_C_XPD"/>
    <property type="match status" value="1"/>
</dbReference>
<dbReference type="FunCoup" id="A0A2H3DNN7">
    <property type="interactions" value="785"/>
</dbReference>
<keyword evidence="5" id="KW-0479">Metal-binding</keyword>
<keyword evidence="11" id="KW-0408">Iron</keyword>
<comment type="similarity">
    <text evidence="3">Belongs to the helicase family. RAD3/XPD subfamily.</text>
</comment>
<dbReference type="PANTHER" id="PTHR11472">
    <property type="entry name" value="DNA REPAIR DEAD HELICASE RAD3/XP-D SUBFAMILY MEMBER"/>
    <property type="match status" value="1"/>
</dbReference>
<reference evidence="21" key="1">
    <citation type="journal article" date="2017" name="Nat. Ecol. Evol.">
        <title>Genome expansion and lineage-specific genetic innovations in the forest pathogenic fungi Armillaria.</title>
        <authorList>
            <person name="Sipos G."/>
            <person name="Prasanna A.N."/>
            <person name="Walter M.C."/>
            <person name="O'Connor E."/>
            <person name="Balint B."/>
            <person name="Krizsan K."/>
            <person name="Kiss B."/>
            <person name="Hess J."/>
            <person name="Varga T."/>
            <person name="Slot J."/>
            <person name="Riley R."/>
            <person name="Boka B."/>
            <person name="Rigling D."/>
            <person name="Barry K."/>
            <person name="Lee J."/>
            <person name="Mihaltcheva S."/>
            <person name="LaButti K."/>
            <person name="Lipzen A."/>
            <person name="Waldron R."/>
            <person name="Moloney N.M."/>
            <person name="Sperisen C."/>
            <person name="Kredics L."/>
            <person name="Vagvoelgyi C."/>
            <person name="Patrignani A."/>
            <person name="Fitzpatrick D."/>
            <person name="Nagy I."/>
            <person name="Doyle S."/>
            <person name="Anderson J.B."/>
            <person name="Grigoriev I.V."/>
            <person name="Gueldener U."/>
            <person name="Muensterkoetter M."/>
            <person name="Nagy L.G."/>
        </authorList>
    </citation>
    <scope>NUCLEOTIDE SEQUENCE [LARGE SCALE GENOMIC DNA]</scope>
    <source>
        <strain evidence="21">Ar21-2</strain>
    </source>
</reference>
<dbReference type="Pfam" id="PF06733">
    <property type="entry name" value="DEAD_2"/>
    <property type="match status" value="1"/>
</dbReference>
<evidence type="ECO:0000256" key="12">
    <source>
        <dbReference type="ARBA" id="ARBA00023014"/>
    </source>
</evidence>
<dbReference type="GO" id="GO:0006366">
    <property type="term" value="P:transcription by RNA polymerase II"/>
    <property type="evidence" value="ECO:0007669"/>
    <property type="project" value="TreeGrafter"/>
</dbReference>
<dbReference type="InterPro" id="IPR002464">
    <property type="entry name" value="DNA/RNA_helicase_DEAH_CS"/>
</dbReference>
<dbReference type="InterPro" id="IPR027417">
    <property type="entry name" value="P-loop_NTPase"/>
</dbReference>
<dbReference type="STRING" id="47427.A0A2H3DNN7"/>
<dbReference type="GO" id="GO:0046872">
    <property type="term" value="F:metal ion binding"/>
    <property type="evidence" value="ECO:0007669"/>
    <property type="project" value="UniProtKB-KW"/>
</dbReference>
<dbReference type="GO" id="GO:0003684">
    <property type="term" value="F:damaged DNA binding"/>
    <property type="evidence" value="ECO:0007669"/>
    <property type="project" value="TreeGrafter"/>
</dbReference>
<dbReference type="EMBL" id="KZ293650">
    <property type="protein sequence ID" value="PBK96851.1"/>
    <property type="molecule type" value="Genomic_DNA"/>
</dbReference>
<dbReference type="SMART" id="SM00491">
    <property type="entry name" value="HELICc2"/>
    <property type="match status" value="1"/>
</dbReference>
<keyword evidence="15" id="KW-0413">Isomerase</keyword>
<dbReference type="InterPro" id="IPR013020">
    <property type="entry name" value="Rad3/Chl1-like"/>
</dbReference>
<evidence type="ECO:0000256" key="5">
    <source>
        <dbReference type="ARBA" id="ARBA00022723"/>
    </source>
</evidence>
<name>A0A2H3DNN7_ARMGA</name>
<evidence type="ECO:0000313" key="20">
    <source>
        <dbReference type="EMBL" id="PBK96851.1"/>
    </source>
</evidence>
<organism evidence="20 21">
    <name type="scientific">Armillaria gallica</name>
    <name type="common">Bulbous honey fungus</name>
    <name type="synonym">Armillaria bulbosa</name>
    <dbReference type="NCBI Taxonomy" id="47427"/>
    <lineage>
        <taxon>Eukaryota</taxon>
        <taxon>Fungi</taxon>
        <taxon>Dikarya</taxon>
        <taxon>Basidiomycota</taxon>
        <taxon>Agaricomycotina</taxon>
        <taxon>Agaricomycetes</taxon>
        <taxon>Agaricomycetidae</taxon>
        <taxon>Agaricales</taxon>
        <taxon>Marasmiineae</taxon>
        <taxon>Physalacriaceae</taxon>
        <taxon>Armillaria</taxon>
    </lineage>
</organism>
<evidence type="ECO:0000313" key="21">
    <source>
        <dbReference type="Proteomes" id="UP000217790"/>
    </source>
</evidence>
<keyword evidence="13" id="KW-0238">DNA-binding</keyword>
<dbReference type="PROSITE" id="PS51193">
    <property type="entry name" value="HELICASE_ATP_BIND_2"/>
    <property type="match status" value="1"/>
</dbReference>
<dbReference type="FunFam" id="3.40.50.300:FF:000128">
    <property type="entry name" value="Putative DNA repair helicase RAD3"/>
    <property type="match status" value="1"/>
</dbReference>
<keyword evidence="7" id="KW-0227">DNA damage</keyword>
<evidence type="ECO:0000256" key="6">
    <source>
        <dbReference type="ARBA" id="ARBA00022741"/>
    </source>
</evidence>
<dbReference type="InterPro" id="IPR045028">
    <property type="entry name" value="DinG/Rad3-like"/>
</dbReference>
<evidence type="ECO:0000256" key="1">
    <source>
        <dbReference type="ARBA" id="ARBA00001966"/>
    </source>
</evidence>
<evidence type="ECO:0000256" key="11">
    <source>
        <dbReference type="ARBA" id="ARBA00023004"/>
    </source>
</evidence>
<dbReference type="GO" id="GO:0051539">
    <property type="term" value="F:4 iron, 4 sulfur cluster binding"/>
    <property type="evidence" value="ECO:0007669"/>
    <property type="project" value="UniProtKB-KW"/>
</dbReference>
<evidence type="ECO:0000256" key="10">
    <source>
        <dbReference type="ARBA" id="ARBA00022840"/>
    </source>
</evidence>
<feature type="domain" description="Helicase ATP-binding" evidence="19">
    <location>
        <begin position="7"/>
        <end position="291"/>
    </location>
</feature>
<sequence>MKFYIDNLPIIFPYDRIYPEQYAYMCDLKRTLDAEGHCVLEMPSGTGKTVSLLSLIVSYQQFHPARRKLIYCSRTVPEIEKALAELKRLLAYRIECAETEEEKQKERSFTGLGLTSRKNLCIHPEVSKEKKGKVVDARCRDLTNAAVCEKGRADPGSVELCDWHENLGKLEPGNLIPPGISTLADVLQYGRDNTTCPYFTVRRMLPFVDVIIYSFHYLLDPKVAEQVSKEMSKDAIVVFDEAHNIDNVCLESLSIDLTRPMLDSASRSIGKLGEKIEEIKTTDAAKLQNEYAKLVEGLQDDPQDNDGTDGFMTSPVLPEDLLNEAIPGNIRKAEHFIAFLKRFVEYLKTRMRVLHVVAETPLSFLQHLKDITYIERRPLRFCAERLQSLIRTLELSRLDEHASLQKVASFATLVSTYEKGFLLILEPFETENATVPNPIFHFTCLDPSLAIKPVFERFSSVVITSGTISPLDMYPKMLQFSPVVEETYPMTLTRNAFLPLVITRGSDQVAISSRFEVRNDPAVVRNFGSILVEYSKIVPDGIVAFFPSYLYMESIVAAWNDMGILNEVWKNKLIFVETPDANETSIALENYRRACDNGRGAVLLSVARGKVSEGIDFDHNYGRAVIMFGVPYQYTESRILRARLEYLRDAYRIRESEFLGFDAMRNAAQCVGRVLRGKTDWGLMVFADKRFARADKRAKLPRWINQYITDTASNLSTDMALTLSKLFMRTISQNPNENQTGISLWTLADVEKAQAKQKADALAMEVERQANAMDDEDEFGDGGISDRMLADFDMDA</sequence>
<dbReference type="OrthoDB" id="272481at2759"/>
<dbReference type="FunFam" id="3.40.50.300:FF:000135">
    <property type="entry name" value="DNA repair helicase RAD3, putative"/>
    <property type="match status" value="1"/>
</dbReference>